<dbReference type="PANTHER" id="PTHR43821">
    <property type="entry name" value="NAD(P)H NITROREDUCTASE YDJA-RELATED"/>
    <property type="match status" value="1"/>
</dbReference>
<feature type="domain" description="Nitroreductase" evidence="9">
    <location>
        <begin position="13"/>
        <end position="173"/>
    </location>
</feature>
<evidence type="ECO:0000256" key="1">
    <source>
        <dbReference type="ARBA" id="ARBA00001917"/>
    </source>
</evidence>
<organism evidence="10 11">
    <name type="scientific">Pinibacter soli</name>
    <dbReference type="NCBI Taxonomy" id="3044211"/>
    <lineage>
        <taxon>Bacteria</taxon>
        <taxon>Pseudomonadati</taxon>
        <taxon>Bacteroidota</taxon>
        <taxon>Chitinophagia</taxon>
        <taxon>Chitinophagales</taxon>
        <taxon>Chitinophagaceae</taxon>
        <taxon>Pinibacter</taxon>
    </lineage>
</organism>
<dbReference type="InterPro" id="IPR000415">
    <property type="entry name" value="Nitroreductase-like"/>
</dbReference>
<evidence type="ECO:0000256" key="3">
    <source>
        <dbReference type="ARBA" id="ARBA00022630"/>
    </source>
</evidence>
<protein>
    <recommendedName>
        <fullName evidence="8">Putative NAD(P)H nitroreductase</fullName>
        <ecNumber evidence="8">1.-.-.-</ecNumber>
    </recommendedName>
</protein>
<name>A0ABT6RAK0_9BACT</name>
<evidence type="ECO:0000259" key="9">
    <source>
        <dbReference type="Pfam" id="PF00881"/>
    </source>
</evidence>
<dbReference type="PIRSF" id="PIRSF000232">
    <property type="entry name" value="YdjA"/>
    <property type="match status" value="1"/>
</dbReference>
<keyword evidence="6 8" id="KW-0560">Oxidoreductase</keyword>
<evidence type="ECO:0000313" key="10">
    <source>
        <dbReference type="EMBL" id="MDI3319580.1"/>
    </source>
</evidence>
<comment type="similarity">
    <text evidence="2 8">Belongs to the nitroreductase family.</text>
</comment>
<evidence type="ECO:0000256" key="2">
    <source>
        <dbReference type="ARBA" id="ARBA00007118"/>
    </source>
</evidence>
<comment type="caution">
    <text evidence="10">The sequence shown here is derived from an EMBL/GenBank/DDBJ whole genome shotgun (WGS) entry which is preliminary data.</text>
</comment>
<dbReference type="InterPro" id="IPR029479">
    <property type="entry name" value="Nitroreductase"/>
</dbReference>
<evidence type="ECO:0000313" key="11">
    <source>
        <dbReference type="Proteomes" id="UP001226434"/>
    </source>
</evidence>
<gene>
    <name evidence="10" type="ORF">QJ048_07340</name>
</gene>
<evidence type="ECO:0000256" key="7">
    <source>
        <dbReference type="ARBA" id="ARBA00023027"/>
    </source>
</evidence>
<keyword evidence="11" id="KW-1185">Reference proteome</keyword>
<evidence type="ECO:0000256" key="6">
    <source>
        <dbReference type="ARBA" id="ARBA00023002"/>
    </source>
</evidence>
<evidence type="ECO:0000256" key="8">
    <source>
        <dbReference type="PIRNR" id="PIRNR000232"/>
    </source>
</evidence>
<keyword evidence="3 8" id="KW-0285">Flavoprotein</keyword>
<reference evidence="10 11" key="1">
    <citation type="submission" date="2023-05" db="EMBL/GenBank/DDBJ databases">
        <title>Genome sequence of Pinibacter sp. MAH-24.</title>
        <authorList>
            <person name="Huq M.A."/>
        </authorList>
    </citation>
    <scope>NUCLEOTIDE SEQUENCE [LARGE SCALE GENOMIC DNA]</scope>
    <source>
        <strain evidence="10 11">MAH-24</strain>
    </source>
</reference>
<keyword evidence="4 8" id="KW-0288">FMN</keyword>
<dbReference type="InterPro" id="IPR026021">
    <property type="entry name" value="YdjA-like"/>
</dbReference>
<comment type="cofactor">
    <cofactor evidence="1 8">
        <name>FMN</name>
        <dbReference type="ChEBI" id="CHEBI:58210"/>
    </cofactor>
</comment>
<proteinExistence type="inferred from homology"/>
<keyword evidence="7 8" id="KW-0520">NAD</keyword>
<evidence type="ECO:0000256" key="4">
    <source>
        <dbReference type="ARBA" id="ARBA00022643"/>
    </source>
</evidence>
<dbReference type="CDD" id="cd02135">
    <property type="entry name" value="YdjA-like"/>
    <property type="match status" value="1"/>
</dbReference>
<dbReference type="EMBL" id="JASBRG010000004">
    <property type="protein sequence ID" value="MDI3319580.1"/>
    <property type="molecule type" value="Genomic_DNA"/>
</dbReference>
<dbReference type="RefSeq" id="WP_282333695.1">
    <property type="nucleotide sequence ID" value="NZ_JASBRG010000004.1"/>
</dbReference>
<dbReference type="EC" id="1.-.-.-" evidence="8"/>
<dbReference type="Proteomes" id="UP001226434">
    <property type="component" value="Unassembled WGS sequence"/>
</dbReference>
<dbReference type="Gene3D" id="3.40.109.10">
    <property type="entry name" value="NADH Oxidase"/>
    <property type="match status" value="1"/>
</dbReference>
<dbReference type="InterPro" id="IPR052530">
    <property type="entry name" value="NAD(P)H_nitroreductase"/>
</dbReference>
<evidence type="ECO:0000256" key="5">
    <source>
        <dbReference type="ARBA" id="ARBA00022857"/>
    </source>
</evidence>
<accession>A0ABT6RAK0</accession>
<dbReference type="PANTHER" id="PTHR43821:SF1">
    <property type="entry name" value="NAD(P)H NITROREDUCTASE YDJA-RELATED"/>
    <property type="match status" value="1"/>
</dbReference>
<sequence>MSNDFSVLETLVKDRRTVKTQQMNGKKISDAQIVQLLELADWAPTHANTEPWRFIVYGGDDAQAFCKQHAELYKQITPAENYLQGTYDKFATMGDFASHIIVAAMKRAPTAKIPVMEEIAATACAIQNILLGAEALGIATFWSTGGMTLKEPFKPFLDLNPEDVVMGIIYLGYSDVEPKGRRLVPLEEKIRWNGGPLNKF</sequence>
<keyword evidence="5 8" id="KW-0521">NADP</keyword>
<dbReference type="SUPFAM" id="SSF55469">
    <property type="entry name" value="FMN-dependent nitroreductase-like"/>
    <property type="match status" value="1"/>
</dbReference>
<dbReference type="Pfam" id="PF00881">
    <property type="entry name" value="Nitroreductase"/>
    <property type="match status" value="1"/>
</dbReference>